<sequence>MLVLSGIFTPAWSVKKPLIIKSQAEAKAKATGGEITPGKGKSPDLLSFLHGAKSGTQEALKSVHASETTRTRDEDKLGRVLKHIKRFFAKYPKFNYDPNKPYTEEFIRMTKEFNWTRYSEEYRNARKKLNTASVLQFNENFDSGETGESNSGGNKKKSESGGSKKSNSGDKKKKSESEDRNKGKTLRKWVKLFNRIDLKDPVMPKTVREFEERVKSVHANICDVLHTDVAGGKATDWGNEVILSEYTLRTDKIFPRDHPLAGTLLRHLLRHINSPSATRGFEETSVRQK</sequence>
<comment type="caution">
    <text evidence="2">The sequence shown here is derived from an EMBL/GenBank/DDBJ whole genome shotgun (WGS) entry which is preliminary data.</text>
</comment>
<proteinExistence type="predicted"/>
<organism evidence="2 3">
    <name type="scientific">Rhizoctonia solani</name>
    <dbReference type="NCBI Taxonomy" id="456999"/>
    <lineage>
        <taxon>Eukaryota</taxon>
        <taxon>Fungi</taxon>
        <taxon>Dikarya</taxon>
        <taxon>Basidiomycota</taxon>
        <taxon>Agaricomycotina</taxon>
        <taxon>Agaricomycetes</taxon>
        <taxon>Cantharellales</taxon>
        <taxon>Ceratobasidiaceae</taxon>
        <taxon>Rhizoctonia</taxon>
    </lineage>
</organism>
<dbReference type="PANTHER" id="PTHR38846:SF1">
    <property type="entry name" value="C3H1-TYPE DOMAIN-CONTAINING PROTEIN"/>
    <property type="match status" value="1"/>
</dbReference>
<dbReference type="AlphaFoldDB" id="A0A8H3B0A0"/>
<name>A0A8H3B0A0_9AGAM</name>
<gene>
    <name evidence="2" type="ORF">RDB_LOCUS40860</name>
</gene>
<evidence type="ECO:0000313" key="2">
    <source>
        <dbReference type="EMBL" id="CAE6444612.1"/>
    </source>
</evidence>
<evidence type="ECO:0000313" key="3">
    <source>
        <dbReference type="Proteomes" id="UP000663853"/>
    </source>
</evidence>
<feature type="region of interest" description="Disordered" evidence="1">
    <location>
        <begin position="140"/>
        <end position="182"/>
    </location>
</feature>
<dbReference type="Proteomes" id="UP000663853">
    <property type="component" value="Unassembled WGS sequence"/>
</dbReference>
<reference evidence="2" key="1">
    <citation type="submission" date="2021-01" db="EMBL/GenBank/DDBJ databases">
        <authorList>
            <person name="Kaushik A."/>
        </authorList>
    </citation>
    <scope>NUCLEOTIDE SEQUENCE</scope>
    <source>
        <strain evidence="2">AG6-10EEA</strain>
    </source>
</reference>
<accession>A0A8H3B0A0</accession>
<dbReference type="PANTHER" id="PTHR38846">
    <property type="entry name" value="C3H1-TYPE DOMAIN-CONTAINING PROTEIN"/>
    <property type="match status" value="1"/>
</dbReference>
<protein>
    <submittedName>
        <fullName evidence="2">Uncharacterized protein</fullName>
    </submittedName>
</protein>
<feature type="compositionally biased region" description="Basic and acidic residues" evidence="1">
    <location>
        <begin position="167"/>
        <end position="182"/>
    </location>
</feature>
<evidence type="ECO:0000256" key="1">
    <source>
        <dbReference type="SAM" id="MobiDB-lite"/>
    </source>
</evidence>
<dbReference type="EMBL" id="CAJMXA010000846">
    <property type="protein sequence ID" value="CAE6444612.1"/>
    <property type="molecule type" value="Genomic_DNA"/>
</dbReference>
<feature type="compositionally biased region" description="Low complexity" evidence="1">
    <location>
        <begin position="143"/>
        <end position="153"/>
    </location>
</feature>